<evidence type="ECO:0000256" key="5">
    <source>
        <dbReference type="ARBA" id="ARBA00022777"/>
    </source>
</evidence>
<organism evidence="11 12">
    <name type="scientific">Streptomyces antimicrobicus</name>
    <dbReference type="NCBI Taxonomy" id="2883108"/>
    <lineage>
        <taxon>Bacteria</taxon>
        <taxon>Bacillati</taxon>
        <taxon>Actinomycetota</taxon>
        <taxon>Actinomycetes</taxon>
        <taxon>Kitasatosporales</taxon>
        <taxon>Streptomycetaceae</taxon>
        <taxon>Streptomyces</taxon>
    </lineage>
</organism>
<evidence type="ECO:0000256" key="6">
    <source>
        <dbReference type="ARBA" id="ARBA00022840"/>
    </source>
</evidence>
<name>A0ABS8B5Y3_9ACTN</name>
<feature type="region of interest" description="Disordered" evidence="8">
    <location>
        <begin position="174"/>
        <end position="195"/>
    </location>
</feature>
<feature type="region of interest" description="Disordered" evidence="8">
    <location>
        <begin position="290"/>
        <end position="343"/>
    </location>
</feature>
<keyword evidence="2 11" id="KW-0723">Serine/threonine-protein kinase</keyword>
<evidence type="ECO:0000256" key="4">
    <source>
        <dbReference type="ARBA" id="ARBA00022741"/>
    </source>
</evidence>
<evidence type="ECO:0000313" key="11">
    <source>
        <dbReference type="EMBL" id="MCB5179986.1"/>
    </source>
</evidence>
<keyword evidence="9" id="KW-0812">Transmembrane</keyword>
<evidence type="ECO:0000256" key="1">
    <source>
        <dbReference type="ARBA" id="ARBA00012513"/>
    </source>
</evidence>
<evidence type="ECO:0000256" key="9">
    <source>
        <dbReference type="SAM" id="Phobius"/>
    </source>
</evidence>
<dbReference type="Pfam" id="PF00069">
    <property type="entry name" value="Pkinase"/>
    <property type="match status" value="1"/>
</dbReference>
<feature type="compositionally biased region" description="Low complexity" evidence="8">
    <location>
        <begin position="50"/>
        <end position="62"/>
    </location>
</feature>
<dbReference type="SUPFAM" id="SSF56112">
    <property type="entry name" value="Protein kinase-like (PK-like)"/>
    <property type="match status" value="1"/>
</dbReference>
<evidence type="ECO:0000313" key="12">
    <source>
        <dbReference type="Proteomes" id="UP001199054"/>
    </source>
</evidence>
<reference evidence="11 12" key="1">
    <citation type="submission" date="2021-10" db="EMBL/GenBank/DDBJ databases">
        <title>Streptomyces sp. strain SMC 277, a novel streptomycete isolated from soil.</title>
        <authorList>
            <person name="Chanama M."/>
        </authorList>
    </citation>
    <scope>NUCLEOTIDE SEQUENCE [LARGE SCALE GENOMIC DNA]</scope>
    <source>
        <strain evidence="11 12">SMC 277</strain>
    </source>
</reference>
<evidence type="ECO:0000259" key="10">
    <source>
        <dbReference type="PROSITE" id="PS50011"/>
    </source>
</evidence>
<feature type="transmembrane region" description="Helical" evidence="9">
    <location>
        <begin position="349"/>
        <end position="370"/>
    </location>
</feature>
<feature type="binding site" evidence="7">
    <location>
        <position position="42"/>
    </location>
    <ligand>
        <name>ATP</name>
        <dbReference type="ChEBI" id="CHEBI:30616"/>
    </ligand>
</feature>
<evidence type="ECO:0000256" key="3">
    <source>
        <dbReference type="ARBA" id="ARBA00022679"/>
    </source>
</evidence>
<dbReference type="CDD" id="cd14014">
    <property type="entry name" value="STKc_PknB_like"/>
    <property type="match status" value="1"/>
</dbReference>
<keyword evidence="9" id="KW-0472">Membrane</keyword>
<keyword evidence="5 11" id="KW-0418">Kinase</keyword>
<feature type="region of interest" description="Disordered" evidence="8">
    <location>
        <begin position="45"/>
        <end position="64"/>
    </location>
</feature>
<dbReference type="PROSITE" id="PS00107">
    <property type="entry name" value="PROTEIN_KINASE_ATP"/>
    <property type="match status" value="1"/>
</dbReference>
<dbReference type="InterPro" id="IPR000719">
    <property type="entry name" value="Prot_kinase_dom"/>
</dbReference>
<dbReference type="PROSITE" id="PS50011">
    <property type="entry name" value="PROTEIN_KINASE_DOM"/>
    <property type="match status" value="1"/>
</dbReference>
<dbReference type="GO" id="GO:0004674">
    <property type="term" value="F:protein serine/threonine kinase activity"/>
    <property type="evidence" value="ECO:0007669"/>
    <property type="project" value="UniProtKB-KW"/>
</dbReference>
<sequence>MSEEPGRVVAGRYRLLDPLGRGATSLVWRARDEQRGGEVAVKEVRPPAGPAAAEAGPAHGAPYGSTYERLAREARATARIGHPGVLGVLDVVVTDDGRPWIVTELVRGLTLAEVLAADGPLTPRRAADVGAQVLDALRAAHAAGLLHRGLHPGRVLLGNDGRVVLGGFGLLREEGEQEDRPLPPGPPGAREVGAPDLAAPDFLAPERVLGLRPTPASDLWSLGALLYTAVEGRPPFRGDGPTATLRALVEAAFEPPRRAGPLTPVLTGLLRTDPAERLSAQETARLLHEAAGGGPARPGGVRAAAPAAGAAGTDGTATAPGASAPAPAAGRQPGPGRTAAGRTAPGRTAAVLALLAAVLAVAAASAWLLLKPG</sequence>
<dbReference type="Proteomes" id="UP001199054">
    <property type="component" value="Unassembled WGS sequence"/>
</dbReference>
<evidence type="ECO:0000256" key="2">
    <source>
        <dbReference type="ARBA" id="ARBA00022527"/>
    </source>
</evidence>
<dbReference type="InterPro" id="IPR011009">
    <property type="entry name" value="Kinase-like_dom_sf"/>
</dbReference>
<keyword evidence="6 7" id="KW-0067">ATP-binding</keyword>
<comment type="caution">
    <text evidence="11">The sequence shown here is derived from an EMBL/GenBank/DDBJ whole genome shotgun (WGS) entry which is preliminary data.</text>
</comment>
<evidence type="ECO:0000256" key="7">
    <source>
        <dbReference type="PROSITE-ProRule" id="PRU10141"/>
    </source>
</evidence>
<keyword evidence="4 7" id="KW-0547">Nucleotide-binding</keyword>
<feature type="compositionally biased region" description="Low complexity" evidence="8">
    <location>
        <begin position="298"/>
        <end position="343"/>
    </location>
</feature>
<proteinExistence type="predicted"/>
<feature type="domain" description="Protein kinase" evidence="10">
    <location>
        <begin position="13"/>
        <end position="291"/>
    </location>
</feature>
<gene>
    <name evidence="11" type="ORF">LG632_11430</name>
</gene>
<dbReference type="PANTHER" id="PTHR43289">
    <property type="entry name" value="MITOGEN-ACTIVATED PROTEIN KINASE KINASE KINASE 20-RELATED"/>
    <property type="match status" value="1"/>
</dbReference>
<evidence type="ECO:0000256" key="8">
    <source>
        <dbReference type="SAM" id="MobiDB-lite"/>
    </source>
</evidence>
<keyword evidence="12" id="KW-1185">Reference proteome</keyword>
<dbReference type="EMBL" id="JAJAUY010000032">
    <property type="protein sequence ID" value="MCB5179986.1"/>
    <property type="molecule type" value="Genomic_DNA"/>
</dbReference>
<dbReference type="EC" id="2.7.11.1" evidence="1"/>
<dbReference type="RefSeq" id="WP_226726854.1">
    <property type="nucleotide sequence ID" value="NZ_JAJAUY010000032.1"/>
</dbReference>
<dbReference type="PANTHER" id="PTHR43289:SF6">
    <property type="entry name" value="SERINE_THREONINE-PROTEIN KINASE NEKL-3"/>
    <property type="match status" value="1"/>
</dbReference>
<dbReference type="Gene3D" id="1.10.510.10">
    <property type="entry name" value="Transferase(Phosphotransferase) domain 1"/>
    <property type="match status" value="1"/>
</dbReference>
<protein>
    <recommendedName>
        <fullName evidence="1">non-specific serine/threonine protein kinase</fullName>
        <ecNumber evidence="1">2.7.11.1</ecNumber>
    </recommendedName>
</protein>
<keyword evidence="3" id="KW-0808">Transferase</keyword>
<dbReference type="InterPro" id="IPR017441">
    <property type="entry name" value="Protein_kinase_ATP_BS"/>
</dbReference>
<accession>A0ABS8B5Y3</accession>
<keyword evidence="9" id="KW-1133">Transmembrane helix</keyword>
<dbReference type="Gene3D" id="3.30.200.20">
    <property type="entry name" value="Phosphorylase Kinase, domain 1"/>
    <property type="match status" value="1"/>
</dbReference>